<comment type="caution">
    <text evidence="3">The sequence shown here is derived from an EMBL/GenBank/DDBJ whole genome shotgun (WGS) entry which is preliminary data.</text>
</comment>
<dbReference type="InterPro" id="IPR012340">
    <property type="entry name" value="NA-bd_OB-fold"/>
</dbReference>
<dbReference type="Pfam" id="PF21530">
    <property type="entry name" value="Pif1_2B_dom"/>
    <property type="match status" value="1"/>
</dbReference>
<evidence type="ECO:0000259" key="1">
    <source>
        <dbReference type="Pfam" id="PF14214"/>
    </source>
</evidence>
<accession>A0AAV6WVD5</accession>
<keyword evidence="4" id="KW-1185">Reference proteome</keyword>
<dbReference type="PANTHER" id="PTHR45786">
    <property type="entry name" value="DNA BINDING PROTEIN-LIKE"/>
    <property type="match status" value="1"/>
</dbReference>
<proteinExistence type="predicted"/>
<evidence type="ECO:0000259" key="2">
    <source>
        <dbReference type="Pfam" id="PF21530"/>
    </source>
</evidence>
<dbReference type="PANTHER" id="PTHR45786:SF66">
    <property type="entry name" value="HOOK MOTIF PROTEIN, PUTATIVE-RELATED"/>
    <property type="match status" value="1"/>
</dbReference>
<feature type="domain" description="DNA helicase Pif1-like 2B" evidence="2">
    <location>
        <begin position="415"/>
        <end position="449"/>
    </location>
</feature>
<sequence length="534" mass="61223">MLDNVNPYAQIFHSARDALQHDSGTNLHIRILHSRTNRQYVRPTSNEIAALIVGEETNAIACRDIIVCKNDGYLKGISETHPSYTPLQYPLLFPYGLEDAIVTRDTDASVVGRRIVLPSSFIGGPRNMMQHYQDTLIICRAIGDPDFSITCTCNPNRPKMSAELQTFPGAEMIPDNTVTISGVLINNTWIVPYNQDLIVLFDAHIYVKKVGLPKLMKYLYKYLCEGFYMATIVIENNVDNPQIDEGRRLIREELDYDTVAEEELFQSYFHALNNDQLRVYNEIVQAYERECDRSTQSLNDLRSFAEWINKIGEGKSRRMHFDDGIESDWIEIPKKFLIERSDNSLMQLTNTTYSELSDRYKVPTYLKERAILVTKNSDVNENCLELPGEVRQFYSADTLCPGETSDRKQTMNPPEILHSIKVSGIPNHCLELKEGAPIMLLRNLNKSLGDLHIIYTPLDLLNPHSRRFNIQVRLVRLVDVCTLGFKIRTLKMVFVDRKGFFMQGIAYGVNVDKFNARFIEGSIYSLHNVQVIME</sequence>
<dbReference type="InterPro" id="IPR049163">
    <property type="entry name" value="Pif1-like_2B_dom"/>
</dbReference>
<organism evidence="3 4">
    <name type="scientific">Buddleja alternifolia</name>
    <dbReference type="NCBI Taxonomy" id="168488"/>
    <lineage>
        <taxon>Eukaryota</taxon>
        <taxon>Viridiplantae</taxon>
        <taxon>Streptophyta</taxon>
        <taxon>Embryophyta</taxon>
        <taxon>Tracheophyta</taxon>
        <taxon>Spermatophyta</taxon>
        <taxon>Magnoliopsida</taxon>
        <taxon>eudicotyledons</taxon>
        <taxon>Gunneridae</taxon>
        <taxon>Pentapetalae</taxon>
        <taxon>asterids</taxon>
        <taxon>lamiids</taxon>
        <taxon>Lamiales</taxon>
        <taxon>Scrophulariaceae</taxon>
        <taxon>Buddlejeae</taxon>
        <taxon>Buddleja</taxon>
    </lineage>
</organism>
<feature type="domain" description="Helitron helicase-like" evidence="1">
    <location>
        <begin position="97"/>
        <end position="174"/>
    </location>
</feature>
<gene>
    <name evidence="3" type="ORF">BUALT_Bualt12G0064000</name>
</gene>
<evidence type="ECO:0000313" key="4">
    <source>
        <dbReference type="Proteomes" id="UP000826271"/>
    </source>
</evidence>
<evidence type="ECO:0000313" key="3">
    <source>
        <dbReference type="EMBL" id="KAG8372417.1"/>
    </source>
</evidence>
<dbReference type="AlphaFoldDB" id="A0AAV6WVD5"/>
<protein>
    <recommendedName>
        <fullName evidence="5">ATP-dependent DNA helicase</fullName>
    </recommendedName>
</protein>
<dbReference type="InterPro" id="IPR025476">
    <property type="entry name" value="Helitron_helicase-like"/>
</dbReference>
<evidence type="ECO:0008006" key="5">
    <source>
        <dbReference type="Google" id="ProtNLM"/>
    </source>
</evidence>
<dbReference type="EMBL" id="WHWC01000012">
    <property type="protein sequence ID" value="KAG8372417.1"/>
    <property type="molecule type" value="Genomic_DNA"/>
</dbReference>
<reference evidence="3" key="1">
    <citation type="submission" date="2019-10" db="EMBL/GenBank/DDBJ databases">
        <authorList>
            <person name="Zhang R."/>
            <person name="Pan Y."/>
            <person name="Wang J."/>
            <person name="Ma R."/>
            <person name="Yu S."/>
        </authorList>
    </citation>
    <scope>NUCLEOTIDE SEQUENCE</scope>
    <source>
        <strain evidence="3">LA-IB0</strain>
        <tissue evidence="3">Leaf</tissue>
    </source>
</reference>
<dbReference type="Pfam" id="PF14214">
    <property type="entry name" value="Helitron_like_N"/>
    <property type="match status" value="1"/>
</dbReference>
<dbReference type="Gene3D" id="2.40.50.140">
    <property type="entry name" value="Nucleic acid-binding proteins"/>
    <property type="match status" value="1"/>
</dbReference>
<dbReference type="Proteomes" id="UP000826271">
    <property type="component" value="Unassembled WGS sequence"/>
</dbReference>
<name>A0AAV6WVD5_9LAMI</name>